<keyword evidence="4" id="KW-0808">Transferase</keyword>
<accession>A0ABU3ZUQ0</accession>
<dbReference type="GO" id="GO:0008483">
    <property type="term" value="F:transaminase activity"/>
    <property type="evidence" value="ECO:0007669"/>
    <property type="project" value="UniProtKB-KW"/>
</dbReference>
<keyword evidence="2" id="KW-0732">Signal</keyword>
<dbReference type="Pfam" id="PF00266">
    <property type="entry name" value="Aminotran_5"/>
    <property type="match status" value="1"/>
</dbReference>
<name>A0ABU3ZUQ0_9SPHN</name>
<sequence length="445" mass="48194">MVSRRNFLSGSGGVMGGALGMAMAARPAFAASGSDDWPADPPFRFDGDMTDFDAAQAALLPLYEVRRDFATFDAAYYGVMTRPVQAAYRARSEWVNRNHALFLRGGSPGHPRDPELDASRAAVAKMLGATTPEIALSAGGTEALYALIANYAPLRAGDAVIYADVDYDEMQFACDYLAQSRGARLVRFSLPEPHTQANILAAYETILRDTPRAKLLLLTHLSNRNGLVPPVKAIVAMAKARGVDVILDSAQAVGHIPFTVAETGADFIGFSLHKWLAAPLGTGGVYIAKDRLQDITPWLGNRIHEADDIRARIPTGTVDFAARLTVPSAIAMQDAIGLEAKHRHLLRLRDYWVDRVRDVPGLEIMMPDEPGRYGAVTGFRLPGMRGPDDAKKAAKLFLDKYRLLVVAKAGLASGPVLRVTPALFNSSAELDRLVAAIKAERRLFA</sequence>
<evidence type="ECO:0000313" key="4">
    <source>
        <dbReference type="EMBL" id="MDV5823253.1"/>
    </source>
</evidence>
<dbReference type="EMBL" id="JAPTHD010000002">
    <property type="protein sequence ID" value="MDV5823253.1"/>
    <property type="molecule type" value="Genomic_DNA"/>
</dbReference>
<keyword evidence="5" id="KW-1185">Reference proteome</keyword>
<proteinExistence type="predicted"/>
<dbReference type="Gene3D" id="3.40.640.10">
    <property type="entry name" value="Type I PLP-dependent aspartate aminotransferase-like (Major domain)"/>
    <property type="match status" value="1"/>
</dbReference>
<dbReference type="PANTHER" id="PTHR43092">
    <property type="entry name" value="L-CYSTEINE DESULFHYDRASE"/>
    <property type="match status" value="1"/>
</dbReference>
<dbReference type="InterPro" id="IPR015424">
    <property type="entry name" value="PyrdxlP-dep_Trfase"/>
</dbReference>
<dbReference type="InterPro" id="IPR006311">
    <property type="entry name" value="TAT_signal"/>
</dbReference>
<gene>
    <name evidence="4" type="ORF">O0R41_06550</name>
</gene>
<evidence type="ECO:0000256" key="2">
    <source>
        <dbReference type="SAM" id="SignalP"/>
    </source>
</evidence>
<evidence type="ECO:0000256" key="1">
    <source>
        <dbReference type="ARBA" id="ARBA00022898"/>
    </source>
</evidence>
<dbReference type="Gene3D" id="3.90.1150.10">
    <property type="entry name" value="Aspartate Aminotransferase, domain 1"/>
    <property type="match status" value="1"/>
</dbReference>
<feature type="chain" id="PRO_5046944283" evidence="2">
    <location>
        <begin position="31"/>
        <end position="445"/>
    </location>
</feature>
<keyword evidence="1" id="KW-0663">Pyridoxal phosphate</keyword>
<dbReference type="InterPro" id="IPR015422">
    <property type="entry name" value="PyrdxlP-dep_Trfase_small"/>
</dbReference>
<comment type="caution">
    <text evidence="4">The sequence shown here is derived from an EMBL/GenBank/DDBJ whole genome shotgun (WGS) entry which is preliminary data.</text>
</comment>
<dbReference type="InterPro" id="IPR000192">
    <property type="entry name" value="Aminotrans_V_dom"/>
</dbReference>
<dbReference type="Proteomes" id="UP001185984">
    <property type="component" value="Unassembled WGS sequence"/>
</dbReference>
<keyword evidence="4" id="KW-0032">Aminotransferase</keyword>
<feature type="signal peptide" evidence="2">
    <location>
        <begin position="1"/>
        <end position="30"/>
    </location>
</feature>
<evidence type="ECO:0000259" key="3">
    <source>
        <dbReference type="Pfam" id="PF00266"/>
    </source>
</evidence>
<evidence type="ECO:0000313" key="5">
    <source>
        <dbReference type="Proteomes" id="UP001185984"/>
    </source>
</evidence>
<reference evidence="5" key="1">
    <citation type="journal article" date="2022" name="J Environ Chem Eng">
        <title>Biodegradation of petroleum oil using a constructed nonpathogenic and heavy metal-tolerant bacterial consortium isolated from marine sponges.</title>
        <authorList>
            <person name="Dechsakulwatana C."/>
            <person name="Rungsihiranrut A."/>
            <person name="Muangchinda C."/>
            <person name="Ningthoujam R."/>
            <person name="Klankeo P."/>
            <person name="Pinyakong O."/>
        </authorList>
    </citation>
    <scope>NUCLEOTIDE SEQUENCE [LARGE SCALE GENOMIC DNA]</scope>
    <source>
        <strain evidence="5">MO2-4</strain>
    </source>
</reference>
<dbReference type="InterPro" id="IPR015421">
    <property type="entry name" value="PyrdxlP-dep_Trfase_major"/>
</dbReference>
<feature type="domain" description="Aminotransferase class V" evidence="3">
    <location>
        <begin position="116"/>
        <end position="414"/>
    </location>
</feature>
<dbReference type="PANTHER" id="PTHR43092:SF6">
    <property type="entry name" value="BLR1280 PROTEIN"/>
    <property type="match status" value="1"/>
</dbReference>
<organism evidence="4 5">
    <name type="scientific">Sphingobium naphthae</name>
    <dbReference type="NCBI Taxonomy" id="1886786"/>
    <lineage>
        <taxon>Bacteria</taxon>
        <taxon>Pseudomonadati</taxon>
        <taxon>Pseudomonadota</taxon>
        <taxon>Alphaproteobacteria</taxon>
        <taxon>Sphingomonadales</taxon>
        <taxon>Sphingomonadaceae</taxon>
        <taxon>Sphingobium</taxon>
    </lineage>
</organism>
<dbReference type="SUPFAM" id="SSF53383">
    <property type="entry name" value="PLP-dependent transferases"/>
    <property type="match status" value="1"/>
</dbReference>
<dbReference type="PROSITE" id="PS51318">
    <property type="entry name" value="TAT"/>
    <property type="match status" value="1"/>
</dbReference>
<protein>
    <submittedName>
        <fullName evidence="4">Aminotransferase class V-fold PLP-dependent enzyme</fullName>
    </submittedName>
</protein>